<accession>A0ABX1N517</accession>
<dbReference type="InterPro" id="IPR005883">
    <property type="entry name" value="PilM"/>
</dbReference>
<evidence type="ECO:0000313" key="3">
    <source>
        <dbReference type="Proteomes" id="UP000601990"/>
    </source>
</evidence>
<dbReference type="InterPro" id="IPR003494">
    <property type="entry name" value="SHS2_FtsA"/>
</dbReference>
<proteinExistence type="predicted"/>
<keyword evidence="3" id="KW-1185">Reference proteome</keyword>
<dbReference type="PANTHER" id="PTHR32432:SF3">
    <property type="entry name" value="ETHANOLAMINE UTILIZATION PROTEIN EUTJ"/>
    <property type="match status" value="1"/>
</dbReference>
<dbReference type="Gene3D" id="3.30.420.40">
    <property type="match status" value="2"/>
</dbReference>
<feature type="domain" description="SHS2" evidence="1">
    <location>
        <begin position="14"/>
        <end position="181"/>
    </location>
</feature>
<dbReference type="SUPFAM" id="SSF53067">
    <property type="entry name" value="Actin-like ATPase domain"/>
    <property type="match status" value="2"/>
</dbReference>
<organism evidence="2 3">
    <name type="scientific">Aromatoleum buckelii</name>
    <dbReference type="NCBI Taxonomy" id="200254"/>
    <lineage>
        <taxon>Bacteria</taxon>
        <taxon>Pseudomonadati</taxon>
        <taxon>Pseudomonadota</taxon>
        <taxon>Betaproteobacteria</taxon>
        <taxon>Rhodocyclales</taxon>
        <taxon>Rhodocyclaceae</taxon>
        <taxon>Aromatoleum</taxon>
    </lineage>
</organism>
<dbReference type="PANTHER" id="PTHR32432">
    <property type="entry name" value="CELL DIVISION PROTEIN FTSA-RELATED"/>
    <property type="match status" value="1"/>
</dbReference>
<name>A0ABX1N517_9RHOO</name>
<dbReference type="Gene3D" id="3.30.1490.300">
    <property type="match status" value="1"/>
</dbReference>
<dbReference type="EMBL" id="WTVH01000028">
    <property type="protein sequence ID" value="NMF94364.1"/>
    <property type="molecule type" value="Genomic_DNA"/>
</dbReference>
<reference evidence="2" key="1">
    <citation type="submission" date="2019-12" db="EMBL/GenBank/DDBJ databases">
        <title>Comparative genomics gives insights into the taxonomy of the Azoarcus-Aromatoleum group and reveals separate origins of nif in the plant-associated Azoarcus and non-plant-associated Aromatoleum sub-groups.</title>
        <authorList>
            <person name="Lafos M."/>
            <person name="Maluk M."/>
            <person name="Batista M."/>
            <person name="Junghare M."/>
            <person name="Carmona M."/>
            <person name="Faoro H."/>
            <person name="Cruz L.M."/>
            <person name="Battistoni F."/>
            <person name="De Souza E."/>
            <person name="Pedrosa F."/>
            <person name="Chen W.-M."/>
            <person name="Poole P.S."/>
            <person name="Dixon R.A."/>
            <person name="James E.K."/>
        </authorList>
    </citation>
    <scope>NUCLEOTIDE SEQUENCE</scope>
    <source>
        <strain evidence="2">U120</strain>
    </source>
</reference>
<dbReference type="InterPro" id="IPR050696">
    <property type="entry name" value="FtsA/MreB"/>
</dbReference>
<dbReference type="Proteomes" id="UP000601990">
    <property type="component" value="Unassembled WGS sequence"/>
</dbReference>
<gene>
    <name evidence="2" type="primary">pilM</name>
    <name evidence="2" type="ORF">GO608_13630</name>
</gene>
<dbReference type="NCBIfam" id="TIGR01175">
    <property type="entry name" value="pilM"/>
    <property type="match status" value="1"/>
</dbReference>
<dbReference type="RefSeq" id="WP_169199592.1">
    <property type="nucleotide sequence ID" value="NZ_WTVH02000010.1"/>
</dbReference>
<comment type="caution">
    <text evidence="2">The sequence shown here is derived from an EMBL/GenBank/DDBJ whole genome shotgun (WGS) entry which is preliminary data.</text>
</comment>
<dbReference type="InterPro" id="IPR043129">
    <property type="entry name" value="ATPase_NBD"/>
</dbReference>
<dbReference type="Pfam" id="PF11104">
    <property type="entry name" value="PilM_2"/>
    <property type="match status" value="1"/>
</dbReference>
<dbReference type="CDD" id="cd24049">
    <property type="entry name" value="ASKHA_NBD_PilM"/>
    <property type="match status" value="1"/>
</dbReference>
<dbReference type="SMART" id="SM00842">
    <property type="entry name" value="FtsA"/>
    <property type="match status" value="1"/>
</dbReference>
<sequence length="358" mass="38536">MIDLSLFRPKVRQLAGLDISSSSVKMVELSGGEKEGYRIERYAIESLPRDAVVDGNINSIEGVSESIRRALRRMGSGIKQVAVALPASAVITKKMILPAGLRDQEMEIHVESEANQYIPFALDEVNLDFQTVGPSPGSPDEVEVLIAASRKEKVEDRVAVVEASGLKAVVVDVDSFAAEAAFDLVARQLPGGAVNLIVAVVDIGANVMGVTVLRNGQQIYFREQAFGGNQLTQEIARQYGMSPEDAEAAKRAGGLPEDYERDLLRPFMDSLALEVSRALQFFFTSTQYNQVDKIVLAGGCAAIAGLPEVVSSRTQVDTTVANPFAAMALSPRVRARNLLADAPSLMVACGLALRRFDP</sequence>
<evidence type="ECO:0000259" key="1">
    <source>
        <dbReference type="SMART" id="SM00842"/>
    </source>
</evidence>
<dbReference type="PIRSF" id="PIRSF019169">
    <property type="entry name" value="PilM"/>
    <property type="match status" value="1"/>
</dbReference>
<evidence type="ECO:0000313" key="2">
    <source>
        <dbReference type="EMBL" id="NMF94364.1"/>
    </source>
</evidence>
<protein>
    <submittedName>
        <fullName evidence="2">Type IV pilus assembly protein PilM</fullName>
    </submittedName>
</protein>